<gene>
    <name evidence="1" type="ORF">CSHISOI_07203</name>
</gene>
<evidence type="ECO:0000313" key="1">
    <source>
        <dbReference type="EMBL" id="TQN68246.1"/>
    </source>
</evidence>
<protein>
    <submittedName>
        <fullName evidence="1">Uncharacterized protein</fullName>
    </submittedName>
</protein>
<reference evidence="1 2" key="1">
    <citation type="journal article" date="2019" name="Sci. Rep.">
        <title>Colletotrichum shisoi sp. nov., an anthracnose pathogen of Perilla frutescens in Japan: molecular phylogenetic, morphological and genomic evidence.</title>
        <authorList>
            <person name="Gan P."/>
            <person name="Tsushima A."/>
            <person name="Hiroyama R."/>
            <person name="Narusaka M."/>
            <person name="Takano Y."/>
            <person name="Narusaka Y."/>
            <person name="Kawaradani M."/>
            <person name="Damm U."/>
            <person name="Shirasu K."/>
        </authorList>
    </citation>
    <scope>NUCLEOTIDE SEQUENCE [LARGE SCALE GENOMIC DNA]</scope>
    <source>
        <strain evidence="1 2">PG-2018a</strain>
    </source>
</reference>
<comment type="caution">
    <text evidence="1">The sequence shown here is derived from an EMBL/GenBank/DDBJ whole genome shotgun (WGS) entry which is preliminary data.</text>
</comment>
<dbReference type="EMBL" id="PUHP01000740">
    <property type="protein sequence ID" value="TQN68246.1"/>
    <property type="molecule type" value="Genomic_DNA"/>
</dbReference>
<evidence type="ECO:0000313" key="2">
    <source>
        <dbReference type="Proteomes" id="UP000326340"/>
    </source>
</evidence>
<organism evidence="1 2">
    <name type="scientific">Colletotrichum shisoi</name>
    <dbReference type="NCBI Taxonomy" id="2078593"/>
    <lineage>
        <taxon>Eukaryota</taxon>
        <taxon>Fungi</taxon>
        <taxon>Dikarya</taxon>
        <taxon>Ascomycota</taxon>
        <taxon>Pezizomycotina</taxon>
        <taxon>Sordariomycetes</taxon>
        <taxon>Hypocreomycetidae</taxon>
        <taxon>Glomerellales</taxon>
        <taxon>Glomerellaceae</taxon>
        <taxon>Colletotrichum</taxon>
        <taxon>Colletotrichum destructivum species complex</taxon>
    </lineage>
</organism>
<name>A0A5Q4BND9_9PEZI</name>
<dbReference type="Proteomes" id="UP000326340">
    <property type="component" value="Unassembled WGS sequence"/>
</dbReference>
<accession>A0A5Q4BND9</accession>
<keyword evidence="2" id="KW-1185">Reference proteome</keyword>
<dbReference type="AlphaFoldDB" id="A0A5Q4BND9"/>
<proteinExistence type="predicted"/>
<sequence length="30" mass="3476">MTPSSFVMLLSPVMTRYANEWIGHLPREVL</sequence>